<accession>A0ABT9GZQ2</accession>
<dbReference type="RefSeq" id="WP_305893768.1">
    <property type="nucleotide sequence ID" value="NZ_JAUZVZ010000012.1"/>
</dbReference>
<dbReference type="EMBL" id="JAUZVZ010000012">
    <property type="protein sequence ID" value="MDP4536503.1"/>
    <property type="molecule type" value="Genomic_DNA"/>
</dbReference>
<evidence type="ECO:0000256" key="1">
    <source>
        <dbReference type="ARBA" id="ARBA00022801"/>
    </source>
</evidence>
<dbReference type="EC" id="3.5.4.16" evidence="2"/>
<dbReference type="HAMAP" id="MF_01527_B">
    <property type="entry name" value="GTP_cyclohydrol_B"/>
    <property type="match status" value="1"/>
</dbReference>
<comment type="similarity">
    <text evidence="2">Belongs to the GTP cyclohydrolase IV family.</text>
</comment>
<dbReference type="Proteomes" id="UP001231616">
    <property type="component" value="Unassembled WGS sequence"/>
</dbReference>
<comment type="function">
    <text evidence="2">Converts GTP to 7,8-dihydroneopterin triphosphate.</text>
</comment>
<dbReference type="Gene3D" id="3.10.270.10">
    <property type="entry name" value="Urate Oxidase"/>
    <property type="match status" value="1"/>
</dbReference>
<feature type="site" description="May be catalytically important" evidence="2">
    <location>
        <position position="157"/>
    </location>
</feature>
<sequence>MLQATLPDITTETQPESTTALNGVGMHQIDLMLSLADDGENLRLPAKANIAINLPATSIRGIHMSRLYRLLNDFSEQQLCTPVNLQCLLQQLLHSHQDCQSDHISLSLSFERMRKRPALITTDLAGWRSYPVQLKASIQPGGFLLVMTAKVQYSSTCPCSAALSRQLLQQKFLADFSSSEQLSKGDVASWLQQHGSYATPHSQRSEASIEVQLAADSDHFPISHLIDLAEQTLATPVQTAVKRADEQAFAKLNGQNLMFVEDAVRRLHTKLQQEFPAFAIDVAHLESLHPHDAIARVRYPEQESL</sequence>
<comment type="catalytic activity">
    <reaction evidence="2">
        <text>GTP + H2O = 7,8-dihydroneopterin 3'-triphosphate + formate + H(+)</text>
        <dbReference type="Rhea" id="RHEA:17473"/>
        <dbReference type="ChEBI" id="CHEBI:15377"/>
        <dbReference type="ChEBI" id="CHEBI:15378"/>
        <dbReference type="ChEBI" id="CHEBI:15740"/>
        <dbReference type="ChEBI" id="CHEBI:37565"/>
        <dbReference type="ChEBI" id="CHEBI:58462"/>
        <dbReference type="EC" id="3.5.4.16"/>
    </reaction>
</comment>
<dbReference type="NCBIfam" id="NF010200">
    <property type="entry name" value="PRK13674.1-1"/>
    <property type="match status" value="1"/>
</dbReference>
<evidence type="ECO:0000313" key="4">
    <source>
        <dbReference type="Proteomes" id="UP001231616"/>
    </source>
</evidence>
<comment type="caution">
    <text evidence="3">The sequence shown here is derived from an EMBL/GenBank/DDBJ whole genome shotgun (WGS) entry which is preliminary data.</text>
</comment>
<dbReference type="Pfam" id="PF02649">
    <property type="entry name" value="GCHY-1"/>
    <property type="match status" value="1"/>
</dbReference>
<comment type="pathway">
    <text evidence="2">Cofactor biosynthesis; 7,8-dihydroneopterin triphosphate biosynthesis; 7,8-dihydroneopterin triphosphate from GTP: step 1/1.</text>
</comment>
<protein>
    <recommendedName>
        <fullName evidence="2">GTP cyclohydrolase FolE2</fullName>
        <ecNumber evidence="2">3.5.4.16</ecNumber>
    </recommendedName>
</protein>
<keyword evidence="4" id="KW-1185">Reference proteome</keyword>
<dbReference type="PANTHER" id="PTHR36445:SF1">
    <property type="entry name" value="GTP CYCLOHYDROLASE MPTA"/>
    <property type="match status" value="1"/>
</dbReference>
<organism evidence="3 4">
    <name type="scientific">Alkalimonas collagenimarina</name>
    <dbReference type="NCBI Taxonomy" id="400390"/>
    <lineage>
        <taxon>Bacteria</taxon>
        <taxon>Pseudomonadati</taxon>
        <taxon>Pseudomonadota</taxon>
        <taxon>Gammaproteobacteria</taxon>
        <taxon>Alkalimonas</taxon>
    </lineage>
</organism>
<dbReference type="GO" id="GO:0003934">
    <property type="term" value="F:GTP cyclohydrolase I activity"/>
    <property type="evidence" value="ECO:0007669"/>
    <property type="project" value="UniProtKB-EC"/>
</dbReference>
<proteinExistence type="inferred from homology"/>
<evidence type="ECO:0000256" key="2">
    <source>
        <dbReference type="HAMAP-Rule" id="MF_01527"/>
    </source>
</evidence>
<keyword evidence="1 2" id="KW-0378">Hydrolase</keyword>
<dbReference type="InterPro" id="IPR022838">
    <property type="entry name" value="GTP_cyclohydrolase_FolE2"/>
</dbReference>
<evidence type="ECO:0000313" key="3">
    <source>
        <dbReference type="EMBL" id="MDP4536503.1"/>
    </source>
</evidence>
<reference evidence="3 4" key="1">
    <citation type="submission" date="2023-08" db="EMBL/GenBank/DDBJ databases">
        <authorList>
            <person name="Joshi A."/>
            <person name="Thite S."/>
        </authorList>
    </citation>
    <scope>NUCLEOTIDE SEQUENCE [LARGE SCALE GENOMIC DNA]</scope>
    <source>
        <strain evidence="3 4">AC40</strain>
    </source>
</reference>
<name>A0ABT9GZQ2_9GAMM</name>
<dbReference type="PANTHER" id="PTHR36445">
    <property type="entry name" value="GTP CYCLOHYDROLASE MPTA"/>
    <property type="match status" value="1"/>
</dbReference>
<gene>
    <name evidence="2 3" type="primary">folE2</name>
    <name evidence="3" type="ORF">Q3O60_09915</name>
</gene>
<dbReference type="InterPro" id="IPR003801">
    <property type="entry name" value="GTP_cyclohydrolase_FolE2/MptA"/>
</dbReference>